<evidence type="ECO:0000256" key="4">
    <source>
        <dbReference type="ARBA" id="ARBA00022622"/>
    </source>
</evidence>
<keyword evidence="4" id="KW-0336">GPI-anchor</keyword>
<keyword evidence="6" id="KW-0472">Membrane</keyword>
<evidence type="ECO:0000256" key="5">
    <source>
        <dbReference type="ARBA" id="ARBA00022729"/>
    </source>
</evidence>
<feature type="domain" description="Trypanosome variant surface glycoprotein B-type N-terminal" evidence="11">
    <location>
        <begin position="11"/>
        <end position="409"/>
    </location>
</feature>
<comment type="subcellular location">
    <subcellularLocation>
        <location evidence="2">Cell membrane</location>
        <topology evidence="2">Lipid-anchor</topology>
        <topology evidence="2">GPI-anchor</topology>
    </subcellularLocation>
</comment>
<dbReference type="VEuPathDB" id="TriTrypDB:Tb427_000051700"/>
<evidence type="ECO:0000256" key="9">
    <source>
        <dbReference type="SAM" id="MobiDB-lite"/>
    </source>
</evidence>
<evidence type="ECO:0000256" key="10">
    <source>
        <dbReference type="SAM" id="SignalP"/>
    </source>
</evidence>
<evidence type="ECO:0000256" key="2">
    <source>
        <dbReference type="ARBA" id="ARBA00004609"/>
    </source>
</evidence>
<proteinExistence type="predicted"/>
<accession>A0A1J0R4D9</accession>
<evidence type="ECO:0000256" key="7">
    <source>
        <dbReference type="ARBA" id="ARBA00023180"/>
    </source>
</evidence>
<feature type="signal peptide" evidence="10">
    <location>
        <begin position="1"/>
        <end position="21"/>
    </location>
</feature>
<dbReference type="Pfam" id="PF13206">
    <property type="entry name" value="VSG_B"/>
    <property type="match status" value="1"/>
</dbReference>
<evidence type="ECO:0000259" key="11">
    <source>
        <dbReference type="Pfam" id="PF13206"/>
    </source>
</evidence>
<feature type="region of interest" description="Disordered" evidence="9">
    <location>
        <begin position="199"/>
        <end position="239"/>
    </location>
</feature>
<evidence type="ECO:0000256" key="8">
    <source>
        <dbReference type="ARBA" id="ARBA00023288"/>
    </source>
</evidence>
<name>A0A1J0R4D9_9TRYP</name>
<dbReference type="GO" id="GO:0098552">
    <property type="term" value="C:side of membrane"/>
    <property type="evidence" value="ECO:0007669"/>
    <property type="project" value="UniProtKB-KW"/>
</dbReference>
<keyword evidence="3" id="KW-1003">Cell membrane</keyword>
<sequence>MTLTLLLAGITLILATDKASAAAEHIAEFRAICELQKLVTQKLAEYKMIGVTGEANLYIEDERRAAMGRITRLNLTSLPENMAKSLAKLSDATPITDLDDEAKHGTDFKGLPAEVKQDQYEQTLKIKNGDSELKEYLDLHKEAVDKGTRKHLQPMAKRIAVRAEALSTSIINGLQKAREKLKAARQSLLKALYGSKKTEMENPADADPNTDVAEPKGANGPITSTNIKDYSEPGTGTGNTAGDSLAGDMVCLCAGQHTSDSNKLKYCSKTAIATLVDNSDGSANTKSMTNYKALKTECGKLYPTGRQQTTAASLLAASTAVVAKLGSNGYVHTAVVNGANKHAISRVILGVHTLNAGNEPKCESDHNTPLTQDSMGVCVSYFKRLETENKIPWATHITAAAQDLTVAADIFSQTLSNIAKIDKLSTEMEELLLLPTLISSQNQPQMKQDQVTLHEAQQNKCKNPPNKTAERCAAIDCDYDATIAKCKPKAGTENTAAGEGERTWGKTTDKCKGKPQGECKSTIVSVKGKMQIL</sequence>
<organism evidence="12">
    <name type="scientific">Trypanosoma brucei</name>
    <dbReference type="NCBI Taxonomy" id="5691"/>
    <lineage>
        <taxon>Eukaryota</taxon>
        <taxon>Discoba</taxon>
        <taxon>Euglenozoa</taxon>
        <taxon>Kinetoplastea</taxon>
        <taxon>Metakinetoplastina</taxon>
        <taxon>Trypanosomatida</taxon>
        <taxon>Trypanosomatidae</taxon>
        <taxon>Trypanosoma</taxon>
    </lineage>
</organism>
<evidence type="ECO:0000256" key="6">
    <source>
        <dbReference type="ARBA" id="ARBA00023136"/>
    </source>
</evidence>
<dbReference type="GO" id="GO:0005886">
    <property type="term" value="C:plasma membrane"/>
    <property type="evidence" value="ECO:0007669"/>
    <property type="project" value="UniProtKB-SubCell"/>
</dbReference>
<dbReference type="InterPro" id="IPR025932">
    <property type="entry name" value="Trypano_VSG_B_N_dom"/>
</dbReference>
<evidence type="ECO:0000256" key="3">
    <source>
        <dbReference type="ARBA" id="ARBA00022475"/>
    </source>
</evidence>
<keyword evidence="5 10" id="KW-0732">Signal</keyword>
<comment type="function">
    <text evidence="1">VSG forms a coat on the surface of the parasite. The trypanosome evades the immune response of the host by expressing a series of antigenically distinct VSGs from an estimated 1000 VSG genes.</text>
</comment>
<evidence type="ECO:0000256" key="1">
    <source>
        <dbReference type="ARBA" id="ARBA00002523"/>
    </source>
</evidence>
<protein>
    <submittedName>
        <fullName evidence="12">Variant surface glycoprotein 1125.1007</fullName>
    </submittedName>
</protein>
<keyword evidence="8" id="KW-0449">Lipoprotein</keyword>
<dbReference type="AlphaFoldDB" id="A0A1J0R4D9"/>
<dbReference type="EMBL" id="KX698741">
    <property type="protein sequence ID" value="APD72697.1"/>
    <property type="molecule type" value="Genomic_DNA"/>
</dbReference>
<feature type="chain" id="PRO_5012045956" evidence="10">
    <location>
        <begin position="22"/>
        <end position="533"/>
    </location>
</feature>
<keyword evidence="7" id="KW-0325">Glycoprotein</keyword>
<reference evidence="12" key="1">
    <citation type="submission" date="2016-08" db="EMBL/GenBank/DDBJ databases">
        <title>VSG repertoire of Trypanosoma brucei EATRO 1125.</title>
        <authorList>
            <person name="Cross G.A."/>
        </authorList>
    </citation>
    <scope>NUCLEOTIDE SEQUENCE</scope>
    <source>
        <strain evidence="12">EATRO 1125</strain>
    </source>
</reference>
<evidence type="ECO:0000313" key="12">
    <source>
        <dbReference type="EMBL" id="APD72697.1"/>
    </source>
</evidence>